<dbReference type="Ensembl" id="ENSXETT00000031192">
    <property type="protein sequence ID" value="ENSXETP00000031192"/>
    <property type="gene ID" value="ENSXETG00000014246"/>
</dbReference>
<evidence type="ECO:0000256" key="1">
    <source>
        <dbReference type="ARBA" id="ARBA00022741"/>
    </source>
</evidence>
<dbReference type="FunFam" id="1.10.533.10:FF:000030">
    <property type="entry name" value="Interleukin-1 receptor-associated kinase-like 2"/>
    <property type="match status" value="1"/>
</dbReference>
<dbReference type="InterPro" id="IPR008271">
    <property type="entry name" value="Ser/Thr_kinase_AS"/>
</dbReference>
<evidence type="ECO:0000256" key="2">
    <source>
        <dbReference type="ARBA" id="ARBA00022840"/>
    </source>
</evidence>
<dbReference type="InterPro" id="IPR000488">
    <property type="entry name" value="Death_dom"/>
</dbReference>
<dbReference type="InterPro" id="IPR011029">
    <property type="entry name" value="DEATH-like_dom_sf"/>
</dbReference>
<keyword evidence="1 3" id="KW-0547">Nucleotide-binding</keyword>
<reference evidence="7" key="2">
    <citation type="submission" date="2011-06" db="UniProtKB">
        <authorList>
            <consortium name="Ensembl"/>
        </authorList>
    </citation>
    <scope>IDENTIFICATION</scope>
</reference>
<dbReference type="CDD" id="cd14159">
    <property type="entry name" value="STKc_IRAK1"/>
    <property type="match status" value="1"/>
</dbReference>
<accession>A0A7D9NM98</accession>
<evidence type="ECO:0000256" key="4">
    <source>
        <dbReference type="SAM" id="MobiDB-lite"/>
    </source>
</evidence>
<feature type="domain" description="Protein kinase" evidence="5">
    <location>
        <begin position="217"/>
        <end position="525"/>
    </location>
</feature>
<reference evidence="7" key="1">
    <citation type="journal article" date="2010" name="Science">
        <title>The genome of the Western clawed frog Xenopus tropicalis.</title>
        <authorList>
            <person name="Hellsten U."/>
            <person name="Harland R.M."/>
            <person name="Gilchrist M.J."/>
            <person name="Hendrix D."/>
            <person name="Jurka J."/>
            <person name="Kapitonov V."/>
            <person name="Ovcharenko I."/>
            <person name="Putnam N.H."/>
            <person name="Shu S."/>
            <person name="Taher L."/>
            <person name="Blitz I.L."/>
            <person name="Blumberg B."/>
            <person name="Dichmann D.S."/>
            <person name="Dubchak I."/>
            <person name="Amaya E."/>
            <person name="Detter J.C."/>
            <person name="Fletcher R."/>
            <person name="Gerhard D.S."/>
            <person name="Goodstein D."/>
            <person name="Graves T."/>
            <person name="Grigoriev I.V."/>
            <person name="Grimwood J."/>
            <person name="Kawashima T."/>
            <person name="Lindquist E."/>
            <person name="Lucas S.M."/>
            <person name="Mead P.E."/>
            <person name="Mitros T."/>
            <person name="Ogino H."/>
            <person name="Ohta Y."/>
            <person name="Poliakov A.V."/>
            <person name="Pollet N."/>
            <person name="Robert J."/>
            <person name="Salamov A."/>
            <person name="Sater A.K."/>
            <person name="Schmutz J."/>
            <person name="Terry A."/>
            <person name="Vize P.D."/>
            <person name="Warren W.C."/>
            <person name="Wells D."/>
            <person name="Wills A."/>
            <person name="Wilson R.K."/>
            <person name="Zimmerman L.B."/>
            <person name="Zorn A.M."/>
            <person name="Grainger R."/>
            <person name="Grammer T."/>
            <person name="Khokha M.K."/>
            <person name="Richardson P.M."/>
            <person name="Rokhsar D.S."/>
        </authorList>
    </citation>
    <scope>NUCLEOTIDE SEQUENCE [LARGE SCALE GENOMIC DNA]</scope>
    <source>
        <strain evidence="7">Nigerian</strain>
    </source>
</reference>
<dbReference type="Pfam" id="PF00069">
    <property type="entry name" value="Pkinase"/>
    <property type="match status" value="1"/>
</dbReference>
<dbReference type="PROSITE" id="PS50011">
    <property type="entry name" value="PROTEIN_KINASE_DOM"/>
    <property type="match status" value="1"/>
</dbReference>
<gene>
    <name evidence="7" type="primary">irak1</name>
</gene>
<dbReference type="InterPro" id="IPR000719">
    <property type="entry name" value="Prot_kinase_dom"/>
</dbReference>
<evidence type="ECO:0000313" key="7">
    <source>
        <dbReference type="Ensembl" id="ENSXETP00000031192"/>
    </source>
</evidence>
<dbReference type="PANTHER" id="PTHR27001:SF929">
    <property type="entry name" value="INTERLEUKIN 1 RECEPTOR-ASSOCIATED KINASE 1"/>
    <property type="match status" value="1"/>
</dbReference>
<feature type="compositionally biased region" description="Pro residues" evidence="4">
    <location>
        <begin position="113"/>
        <end position="124"/>
    </location>
</feature>
<dbReference type="SUPFAM" id="SSF47986">
    <property type="entry name" value="DEATH domain"/>
    <property type="match status" value="1"/>
</dbReference>
<dbReference type="AlphaFoldDB" id="A0A7D9NM98"/>
<dbReference type="GO" id="GO:0071345">
    <property type="term" value="P:cellular response to cytokine stimulus"/>
    <property type="evidence" value="ECO:0007669"/>
    <property type="project" value="UniProtKB-ARBA"/>
</dbReference>
<feature type="region of interest" description="Disordered" evidence="4">
    <location>
        <begin position="105"/>
        <end position="156"/>
    </location>
</feature>
<dbReference type="PROSITE" id="PS50017">
    <property type="entry name" value="DEATH_DOMAIN"/>
    <property type="match status" value="1"/>
</dbReference>
<dbReference type="InterPro" id="IPR017441">
    <property type="entry name" value="Protein_kinase_ATP_BS"/>
</dbReference>
<dbReference type="PROSITE" id="PS00108">
    <property type="entry name" value="PROTEIN_KINASE_ST"/>
    <property type="match status" value="1"/>
</dbReference>
<feature type="region of interest" description="Disordered" evidence="4">
    <location>
        <begin position="616"/>
        <end position="649"/>
    </location>
</feature>
<dbReference type="Xenbase" id="XB-GENE-488193">
    <property type="gene designation" value="irak1"/>
</dbReference>
<sequence>MSRGSFEEEFLYRVPSQVMYRFFHIMDSLEETDWKKFASMIIPDMTELRLLEQQGSRSRTEEVVWAWSNRNAVVGELLSILRSLNLLRALDVFESWRSRYVPESTQNFSQANPLPPPYPYPGPESAPYFQKPQTKTDSLQTQATNPSDLPQQLPLPGPPPKAFICSSHSASTGGSSDCSGSQIHSSVQESFLPSDVRDLPRQFVWRFQELVDGTRNFSQSLLIGEGGFGCVYKATMRNTEYAVKRLKQDSELEWSTMKKSFLTEIEKLTCLRHPNIIDLAGYSFQGEEYCLIYLYLPNGSLEDRLHPQGRFPKLPMEQRISILQGAACGLQYLHNYQPSIIHGDVKSSNILLDQAFMPKLGDFGLARFSRYTSNAGNSRTLARTSTVKGTLAYLPEEYVKMGKLTFELDTYSFGVVLLENLTGRKAIESDSKSHTKYLKDLVKEEECKDEEEEEKGASMASGAEAKLARVAARICQYHLDFRVWQHAKEVTQELSQLACRCLGRQKKRPNMQEVFLTLKRLQEHLHRRHLGKGHGISFTPPCVSTRRGFSPIHELASSVQDLPLTPEENTDKYTPCGLSVKGSVQPYTPAHTQHQAKVDSLCSSFSCQSLKTFRGAQNTPVESDESFPDFSGSDNSAGPSDQHILYPSGVQGSISPVLPRVSVQDPIPPVQYQNQLAVQPRQRHYCNELSGSGSSTSGASQAIFVPHHQIVINPAKQRFVEQLALYDQGKINSLELLSSGMSPEGHRHQRVNTNFREERTLKEQALTALPGGKAASPNRLHPPVGAGTAQIF</sequence>
<evidence type="ECO:0000259" key="5">
    <source>
        <dbReference type="PROSITE" id="PS50011"/>
    </source>
</evidence>
<dbReference type="InterPro" id="IPR035533">
    <property type="entry name" value="Death_IRAK1"/>
</dbReference>
<dbReference type="GO" id="GO:0007165">
    <property type="term" value="P:signal transduction"/>
    <property type="evidence" value="ECO:0007669"/>
    <property type="project" value="InterPro"/>
</dbReference>
<feature type="region of interest" description="Disordered" evidence="4">
    <location>
        <begin position="771"/>
        <end position="792"/>
    </location>
</feature>
<feature type="binding site" evidence="3">
    <location>
        <position position="244"/>
    </location>
    <ligand>
        <name>ATP</name>
        <dbReference type="ChEBI" id="CHEBI:30616"/>
    </ligand>
</feature>
<dbReference type="GO" id="GO:0004672">
    <property type="term" value="F:protein kinase activity"/>
    <property type="evidence" value="ECO:0007669"/>
    <property type="project" value="InterPro"/>
</dbReference>
<dbReference type="GeneTree" id="ENSGT00940000160502"/>
<dbReference type="GO" id="GO:0045087">
    <property type="term" value="P:innate immune response"/>
    <property type="evidence" value="ECO:0007669"/>
    <property type="project" value="UniProtKB-ARBA"/>
</dbReference>
<evidence type="ECO:0000256" key="3">
    <source>
        <dbReference type="PROSITE-ProRule" id="PRU10141"/>
    </source>
</evidence>
<name>A0A7D9NM98_XENTR</name>
<dbReference type="CDD" id="cd08794">
    <property type="entry name" value="Death_IRAK1"/>
    <property type="match status" value="1"/>
</dbReference>
<dbReference type="InParanoid" id="A0A7D9NM98"/>
<dbReference type="Pfam" id="PF00531">
    <property type="entry name" value="Death"/>
    <property type="match status" value="1"/>
</dbReference>
<dbReference type="PROSITE" id="PS00107">
    <property type="entry name" value="PROTEIN_KINASE_ATP"/>
    <property type="match status" value="1"/>
</dbReference>
<dbReference type="FunFam" id="1.10.510.10:FF:000424">
    <property type="entry name" value="Putative interleukin-1 receptor-associated kinase 1"/>
    <property type="match status" value="1"/>
</dbReference>
<dbReference type="GO" id="GO:0005524">
    <property type="term" value="F:ATP binding"/>
    <property type="evidence" value="ECO:0007669"/>
    <property type="project" value="UniProtKB-UniRule"/>
</dbReference>
<dbReference type="SMART" id="SM00220">
    <property type="entry name" value="S_TKc"/>
    <property type="match status" value="1"/>
</dbReference>
<feature type="domain" description="Death" evidence="6">
    <location>
        <begin position="33"/>
        <end position="97"/>
    </location>
</feature>
<dbReference type="InterPro" id="IPR011009">
    <property type="entry name" value="Kinase-like_dom_sf"/>
</dbReference>
<organism evidence="7">
    <name type="scientific">Xenopus tropicalis</name>
    <name type="common">Western clawed frog</name>
    <name type="synonym">Silurana tropicalis</name>
    <dbReference type="NCBI Taxonomy" id="8364"/>
    <lineage>
        <taxon>Eukaryota</taxon>
        <taxon>Metazoa</taxon>
        <taxon>Chordata</taxon>
        <taxon>Craniata</taxon>
        <taxon>Vertebrata</taxon>
        <taxon>Euteleostomi</taxon>
        <taxon>Amphibia</taxon>
        <taxon>Batrachia</taxon>
        <taxon>Anura</taxon>
        <taxon>Pipoidea</taxon>
        <taxon>Pipidae</taxon>
        <taxon>Xenopodinae</taxon>
        <taxon>Xenopus</taxon>
        <taxon>Silurana</taxon>
    </lineage>
</organism>
<feature type="compositionally biased region" description="Polar residues" evidence="4">
    <location>
        <begin position="131"/>
        <end position="148"/>
    </location>
</feature>
<protein>
    <submittedName>
        <fullName evidence="7">Interleukin 1 receptor associated kinase 1</fullName>
    </submittedName>
</protein>
<keyword evidence="2 3" id="KW-0067">ATP-binding</keyword>
<evidence type="ECO:0000259" key="6">
    <source>
        <dbReference type="PROSITE" id="PS50017"/>
    </source>
</evidence>
<dbReference type="Gene3D" id="3.30.200.20">
    <property type="entry name" value="Phosphorylase Kinase, domain 1"/>
    <property type="match status" value="1"/>
</dbReference>
<dbReference type="Gene3D" id="1.10.533.10">
    <property type="entry name" value="Death Domain, Fas"/>
    <property type="match status" value="1"/>
</dbReference>
<dbReference type="PANTHER" id="PTHR27001">
    <property type="entry name" value="OS01G0253100 PROTEIN"/>
    <property type="match status" value="1"/>
</dbReference>
<proteinExistence type="predicted"/>
<dbReference type="Gene3D" id="1.10.510.10">
    <property type="entry name" value="Transferase(Phosphotransferase) domain 1"/>
    <property type="match status" value="1"/>
</dbReference>
<dbReference type="Bgee" id="ENSXETG00000014246">
    <property type="expression patterns" value="Expressed in 2-cell stage embryo and 13 other cell types or tissues"/>
</dbReference>
<dbReference type="SUPFAM" id="SSF56112">
    <property type="entry name" value="Protein kinase-like (PK-like)"/>
    <property type="match status" value="1"/>
</dbReference>
<dbReference type="FunCoup" id="A0A7D9NM98">
    <property type="interactions" value="1638"/>
</dbReference>